<dbReference type="EMBL" id="JAGMUU010000018">
    <property type="protein sequence ID" value="KAH7133244.1"/>
    <property type="molecule type" value="Genomic_DNA"/>
</dbReference>
<accession>A0A9P9E9V6</accession>
<dbReference type="Proteomes" id="UP000717696">
    <property type="component" value="Unassembled WGS sequence"/>
</dbReference>
<proteinExistence type="predicted"/>
<dbReference type="AlphaFoldDB" id="A0A9P9E9V6"/>
<keyword evidence="1" id="KW-0732">Signal</keyword>
<feature type="chain" id="PRO_5040148725" description="Secreted protein" evidence="1">
    <location>
        <begin position="21"/>
        <end position="230"/>
    </location>
</feature>
<keyword evidence="3" id="KW-1185">Reference proteome</keyword>
<evidence type="ECO:0000313" key="2">
    <source>
        <dbReference type="EMBL" id="KAH7133244.1"/>
    </source>
</evidence>
<feature type="signal peptide" evidence="1">
    <location>
        <begin position="1"/>
        <end position="20"/>
    </location>
</feature>
<organism evidence="2 3">
    <name type="scientific">Dactylonectria estremocensis</name>
    <dbReference type="NCBI Taxonomy" id="1079267"/>
    <lineage>
        <taxon>Eukaryota</taxon>
        <taxon>Fungi</taxon>
        <taxon>Dikarya</taxon>
        <taxon>Ascomycota</taxon>
        <taxon>Pezizomycotina</taxon>
        <taxon>Sordariomycetes</taxon>
        <taxon>Hypocreomycetidae</taxon>
        <taxon>Hypocreales</taxon>
        <taxon>Nectriaceae</taxon>
        <taxon>Dactylonectria</taxon>
    </lineage>
</organism>
<reference evidence="2" key="1">
    <citation type="journal article" date="2021" name="Nat. Commun.">
        <title>Genetic determinants of endophytism in the Arabidopsis root mycobiome.</title>
        <authorList>
            <person name="Mesny F."/>
            <person name="Miyauchi S."/>
            <person name="Thiergart T."/>
            <person name="Pickel B."/>
            <person name="Atanasova L."/>
            <person name="Karlsson M."/>
            <person name="Huettel B."/>
            <person name="Barry K.W."/>
            <person name="Haridas S."/>
            <person name="Chen C."/>
            <person name="Bauer D."/>
            <person name="Andreopoulos W."/>
            <person name="Pangilinan J."/>
            <person name="LaButti K."/>
            <person name="Riley R."/>
            <person name="Lipzen A."/>
            <person name="Clum A."/>
            <person name="Drula E."/>
            <person name="Henrissat B."/>
            <person name="Kohler A."/>
            <person name="Grigoriev I.V."/>
            <person name="Martin F.M."/>
            <person name="Hacquard S."/>
        </authorList>
    </citation>
    <scope>NUCLEOTIDE SEQUENCE</scope>
    <source>
        <strain evidence="2">MPI-CAGE-AT-0021</strain>
    </source>
</reference>
<name>A0A9P9E9V6_9HYPO</name>
<comment type="caution">
    <text evidence="2">The sequence shown here is derived from an EMBL/GenBank/DDBJ whole genome shotgun (WGS) entry which is preliminary data.</text>
</comment>
<gene>
    <name evidence="2" type="ORF">B0J13DRAFT_96799</name>
</gene>
<protein>
    <recommendedName>
        <fullName evidence="4">Secreted protein</fullName>
    </recommendedName>
</protein>
<sequence length="230" mass="24861">MHGWLLCVSCLGLKSRRCAGITLCSCNYMMLVSAEAAPVRRGCGEGIGCDGADPVEDCRVFLFGRSPCTHSHSGSHTHQESYTVAVLLILRAKRKAVLTVCLACRRASPCLHEPSKVRRAHSDGRDICRTILTMAKSFNQKLGTCKPGEARVSATHLFLFPFLALLPSVSAFSSLPLGRWGFSPTLGGSLPPRVSHLSQTWRKIKTPVLGPLSDTARTVGCPLFGENGIR</sequence>
<evidence type="ECO:0000256" key="1">
    <source>
        <dbReference type="SAM" id="SignalP"/>
    </source>
</evidence>
<evidence type="ECO:0008006" key="4">
    <source>
        <dbReference type="Google" id="ProtNLM"/>
    </source>
</evidence>
<evidence type="ECO:0000313" key="3">
    <source>
        <dbReference type="Proteomes" id="UP000717696"/>
    </source>
</evidence>